<name>A0A345YIS0_9SPHN</name>
<reference evidence="2 3" key="1">
    <citation type="submission" date="2018-07" db="EMBL/GenBank/DDBJ databases">
        <title>Genome sequence of Erythrobacter strain YH-07, an antagonistic bacterium isolated from Yellow Sea.</title>
        <authorList>
            <person name="Tang T."/>
            <person name="Liu Q."/>
            <person name="Sun X."/>
        </authorList>
    </citation>
    <scope>NUCLEOTIDE SEQUENCE [LARGE SCALE GENOMIC DNA]</scope>
    <source>
        <strain evidence="2 3">YH-07</strain>
        <plasmid evidence="2 3">unnamed</plasmid>
    </source>
</reference>
<proteinExistence type="predicted"/>
<geneLocation type="plasmid" evidence="2 3">
    <name>unnamed</name>
</geneLocation>
<keyword evidence="3" id="KW-1185">Reference proteome</keyword>
<sequence>MAVSMTAMASTAEAKAEAPEAGIALEENDDLLFVGPVDEDFDLALASKEAETAQVMGPKHSSAPHLEMTREEAAKLAGERADRAFWKREIAYQVLNAVDAAQTIHFLDKGSAHEANPILGKYPSEKKIIGFKLAAAGAHLLGSLAFREFTDDETTEMFQVVSVGVQGIVVGWNMQFM</sequence>
<evidence type="ECO:0000256" key="1">
    <source>
        <dbReference type="SAM" id="MobiDB-lite"/>
    </source>
</evidence>
<accession>A0A345YIS0</accession>
<gene>
    <name evidence="2" type="ORF">DVR09_15310</name>
</gene>
<dbReference type="EMBL" id="CP031358">
    <property type="protein sequence ID" value="AXK43822.1"/>
    <property type="molecule type" value="Genomic_DNA"/>
</dbReference>
<evidence type="ECO:0000313" key="3">
    <source>
        <dbReference type="Proteomes" id="UP000254508"/>
    </source>
</evidence>
<dbReference type="AlphaFoldDB" id="A0A345YIS0"/>
<dbReference type="KEGG" id="err:DVR09_15310"/>
<dbReference type="Proteomes" id="UP000254508">
    <property type="component" value="Plasmid unnamed"/>
</dbReference>
<evidence type="ECO:0000313" key="2">
    <source>
        <dbReference type="EMBL" id="AXK43822.1"/>
    </source>
</evidence>
<keyword evidence="2" id="KW-0614">Plasmid</keyword>
<organism evidence="2 3">
    <name type="scientific">Erythrobacter aureus</name>
    <dbReference type="NCBI Taxonomy" id="2182384"/>
    <lineage>
        <taxon>Bacteria</taxon>
        <taxon>Pseudomonadati</taxon>
        <taxon>Pseudomonadota</taxon>
        <taxon>Alphaproteobacteria</taxon>
        <taxon>Sphingomonadales</taxon>
        <taxon>Erythrobacteraceae</taxon>
        <taxon>Erythrobacter/Porphyrobacter group</taxon>
        <taxon>Erythrobacter</taxon>
    </lineage>
</organism>
<protein>
    <submittedName>
        <fullName evidence="2">Uncharacterized protein</fullName>
    </submittedName>
</protein>
<feature type="compositionally biased region" description="Low complexity" evidence="1">
    <location>
        <begin position="1"/>
        <end position="13"/>
    </location>
</feature>
<feature type="region of interest" description="Disordered" evidence="1">
    <location>
        <begin position="1"/>
        <end position="21"/>
    </location>
</feature>
<dbReference type="OrthoDB" id="7508985at2"/>